<evidence type="ECO:0000256" key="4">
    <source>
        <dbReference type="ARBA" id="ARBA00023163"/>
    </source>
</evidence>
<dbReference type="InterPro" id="IPR014284">
    <property type="entry name" value="RNA_pol_sigma-70_dom"/>
</dbReference>
<dbReference type="InterPro" id="IPR007627">
    <property type="entry name" value="RNA_pol_sigma70_r2"/>
</dbReference>
<dbReference type="InterPro" id="IPR013325">
    <property type="entry name" value="RNA_pol_sigma_r2"/>
</dbReference>
<keyword evidence="1" id="KW-0805">Transcription regulation</keyword>
<dbReference type="SUPFAM" id="SSF88659">
    <property type="entry name" value="Sigma3 and sigma4 domains of RNA polymerase sigma factors"/>
    <property type="match status" value="1"/>
</dbReference>
<evidence type="ECO:0000313" key="6">
    <source>
        <dbReference type="EMBL" id="OEH92034.1"/>
    </source>
</evidence>
<dbReference type="InterPro" id="IPR036388">
    <property type="entry name" value="WH-like_DNA-bd_sf"/>
</dbReference>
<dbReference type="GO" id="GO:0003677">
    <property type="term" value="F:DNA binding"/>
    <property type="evidence" value="ECO:0007669"/>
    <property type="project" value="UniProtKB-KW"/>
</dbReference>
<sequence>MEGYEMQSFEILLKQYEPLLRTQMKKLNLCKDYDFYYQCGCIALWQAYSRYDPTKGRFSTYAFSTVRGMLLSELRTQIKYEQRFKSSDGIAQHAIHYDEYEALILIDIEQLCEELTDKQATWLKKVVLEKKTVQQIAIEAHTTSKCVRSWREEALKKLRKKDVLTLE</sequence>
<keyword evidence="3" id="KW-0238">DNA-binding</keyword>
<organism evidence="6 7">
    <name type="scientific">Bacillus solimangrovi</name>
    <dbReference type="NCBI Taxonomy" id="1305675"/>
    <lineage>
        <taxon>Bacteria</taxon>
        <taxon>Bacillati</taxon>
        <taxon>Bacillota</taxon>
        <taxon>Bacilli</taxon>
        <taxon>Bacillales</taxon>
        <taxon>Bacillaceae</taxon>
        <taxon>Bacillus</taxon>
    </lineage>
</organism>
<dbReference type="Gene3D" id="1.10.1740.10">
    <property type="match status" value="1"/>
</dbReference>
<comment type="caution">
    <text evidence="6">The sequence shown here is derived from an EMBL/GenBank/DDBJ whole genome shotgun (WGS) entry which is preliminary data.</text>
</comment>
<dbReference type="EMBL" id="MJEH01000037">
    <property type="protein sequence ID" value="OEH92034.1"/>
    <property type="molecule type" value="Genomic_DNA"/>
</dbReference>
<dbReference type="STRING" id="1305675.BFG57_17090"/>
<dbReference type="Proteomes" id="UP000095209">
    <property type="component" value="Unassembled WGS sequence"/>
</dbReference>
<dbReference type="NCBIfam" id="TIGR02937">
    <property type="entry name" value="sigma70-ECF"/>
    <property type="match status" value="1"/>
</dbReference>
<dbReference type="SUPFAM" id="SSF88946">
    <property type="entry name" value="Sigma2 domain of RNA polymerase sigma factors"/>
    <property type="match status" value="1"/>
</dbReference>
<evidence type="ECO:0000256" key="3">
    <source>
        <dbReference type="ARBA" id="ARBA00023125"/>
    </source>
</evidence>
<evidence type="ECO:0000256" key="2">
    <source>
        <dbReference type="ARBA" id="ARBA00023082"/>
    </source>
</evidence>
<keyword evidence="7" id="KW-1185">Reference proteome</keyword>
<gene>
    <name evidence="6" type="ORF">BFG57_17090</name>
</gene>
<evidence type="ECO:0000256" key="1">
    <source>
        <dbReference type="ARBA" id="ARBA00023015"/>
    </source>
</evidence>
<dbReference type="PANTHER" id="PTHR30385">
    <property type="entry name" value="SIGMA FACTOR F FLAGELLAR"/>
    <property type="match status" value="1"/>
</dbReference>
<dbReference type="PANTHER" id="PTHR30385:SF4">
    <property type="entry name" value="RNA POLYMERASE SIGMA-E FACTOR"/>
    <property type="match status" value="1"/>
</dbReference>
<accession>A0A1E5LD82</accession>
<feature type="domain" description="RNA polymerase sigma-70 region 2" evidence="5">
    <location>
        <begin position="12"/>
        <end position="77"/>
    </location>
</feature>
<dbReference type="Pfam" id="PF04542">
    <property type="entry name" value="Sigma70_r2"/>
    <property type="match status" value="1"/>
</dbReference>
<protein>
    <recommendedName>
        <fullName evidence="5">RNA polymerase sigma-70 region 2 domain-containing protein</fullName>
    </recommendedName>
</protein>
<evidence type="ECO:0000313" key="7">
    <source>
        <dbReference type="Proteomes" id="UP000095209"/>
    </source>
</evidence>
<keyword evidence="4" id="KW-0804">Transcription</keyword>
<dbReference type="Gene3D" id="1.10.10.10">
    <property type="entry name" value="Winged helix-like DNA-binding domain superfamily/Winged helix DNA-binding domain"/>
    <property type="match status" value="1"/>
</dbReference>
<keyword evidence="2" id="KW-0731">Sigma factor</keyword>
<evidence type="ECO:0000259" key="5">
    <source>
        <dbReference type="Pfam" id="PF04542"/>
    </source>
</evidence>
<dbReference type="GO" id="GO:0016987">
    <property type="term" value="F:sigma factor activity"/>
    <property type="evidence" value="ECO:0007669"/>
    <property type="project" value="UniProtKB-KW"/>
</dbReference>
<dbReference type="AlphaFoldDB" id="A0A1E5LD82"/>
<name>A0A1E5LD82_9BACI</name>
<dbReference type="InterPro" id="IPR013324">
    <property type="entry name" value="RNA_pol_sigma_r3/r4-like"/>
</dbReference>
<reference evidence="6 7" key="1">
    <citation type="submission" date="2016-08" db="EMBL/GenBank/DDBJ databases">
        <title>Genome of Bacillus solimangrovi GH2-4.</title>
        <authorList>
            <person name="Lim S."/>
            <person name="Kim B.-C."/>
        </authorList>
    </citation>
    <scope>NUCLEOTIDE SEQUENCE [LARGE SCALE GENOMIC DNA]</scope>
    <source>
        <strain evidence="6 7">GH2-4</strain>
    </source>
</reference>
<dbReference type="RefSeq" id="WP_069717942.1">
    <property type="nucleotide sequence ID" value="NZ_MJEH01000037.1"/>
</dbReference>
<proteinExistence type="predicted"/>
<dbReference type="GO" id="GO:0006352">
    <property type="term" value="P:DNA-templated transcription initiation"/>
    <property type="evidence" value="ECO:0007669"/>
    <property type="project" value="InterPro"/>
</dbReference>
<dbReference type="OrthoDB" id="9783788at2"/>